<keyword evidence="3" id="KW-1133">Transmembrane helix</keyword>
<feature type="domain" description="Glycosyl transferase family 28 C-terminal" evidence="5">
    <location>
        <begin position="204"/>
        <end position="352"/>
    </location>
</feature>
<feature type="transmembrane region" description="Helical" evidence="3">
    <location>
        <begin position="12"/>
        <end position="34"/>
    </location>
</feature>
<dbReference type="GO" id="GO:0005975">
    <property type="term" value="P:carbohydrate metabolic process"/>
    <property type="evidence" value="ECO:0007669"/>
    <property type="project" value="InterPro"/>
</dbReference>
<dbReference type="Gene3D" id="3.40.50.2000">
    <property type="entry name" value="Glycogen Phosphorylase B"/>
    <property type="match status" value="2"/>
</dbReference>
<feature type="transmembrane region" description="Helical" evidence="3">
    <location>
        <begin position="99"/>
        <end position="118"/>
    </location>
</feature>
<dbReference type="Pfam" id="PF03033">
    <property type="entry name" value="Glyco_transf_28"/>
    <property type="match status" value="1"/>
</dbReference>
<keyword evidence="3" id="KW-0812">Transmembrane</keyword>
<evidence type="ECO:0000313" key="7">
    <source>
        <dbReference type="Proteomes" id="UP000230340"/>
    </source>
</evidence>
<comment type="caution">
    <text evidence="6">The sequence shown here is derived from an EMBL/GenBank/DDBJ whole genome shotgun (WGS) entry which is preliminary data.</text>
</comment>
<protein>
    <recommendedName>
        <fullName evidence="8">Undecaprenyldiphospho-muramoylpentapeptide beta-N-acetylglucosaminyltransferase</fullName>
    </recommendedName>
</protein>
<name>A0A2H0XFW0_UNCKA</name>
<dbReference type="InterPro" id="IPR007235">
    <property type="entry name" value="Glyco_trans_28_C"/>
</dbReference>
<dbReference type="PANTHER" id="PTHR21015">
    <property type="entry name" value="UDP-N-ACETYLGLUCOSAMINE--N-ACETYLMURAMYL-(PENTAPEPTIDE) PYROPHOSPHORYL-UNDECAPRENOL N-ACETYLGLUCOSAMINE TRANSFERASE 1"/>
    <property type="match status" value="1"/>
</dbReference>
<dbReference type="EMBL" id="PEYT01000021">
    <property type="protein sequence ID" value="PIS23008.1"/>
    <property type="molecule type" value="Genomic_DNA"/>
</dbReference>
<dbReference type="Pfam" id="PF04101">
    <property type="entry name" value="Glyco_tran_28_C"/>
    <property type="match status" value="1"/>
</dbReference>
<evidence type="ECO:0000259" key="5">
    <source>
        <dbReference type="Pfam" id="PF04101"/>
    </source>
</evidence>
<keyword evidence="1" id="KW-0328">Glycosyltransferase</keyword>
<accession>A0A2H0XFW0</accession>
<reference evidence="7" key="1">
    <citation type="submission" date="2017-09" db="EMBL/GenBank/DDBJ databases">
        <title>Depth-based differentiation of microbial function through sediment-hosted aquifers and enrichment of novel symbionts in the deep terrestrial subsurface.</title>
        <authorList>
            <person name="Probst A.J."/>
            <person name="Ladd B."/>
            <person name="Jarett J.K."/>
            <person name="Geller-Mcgrath D.E."/>
            <person name="Sieber C.M.K."/>
            <person name="Emerson J.B."/>
            <person name="Anantharaman K."/>
            <person name="Thomas B.C."/>
            <person name="Malmstrom R."/>
            <person name="Stieglmeier M."/>
            <person name="Klingl A."/>
            <person name="Woyke T."/>
            <person name="Ryan C.M."/>
            <person name="Banfield J.F."/>
        </authorList>
    </citation>
    <scope>NUCLEOTIDE SEQUENCE [LARGE SCALE GENOMIC DNA]</scope>
</reference>
<feature type="domain" description="Glycosyltransferase family 28 N-terminal" evidence="4">
    <location>
        <begin position="33"/>
        <end position="166"/>
    </location>
</feature>
<feature type="transmembrane region" description="Helical" evidence="3">
    <location>
        <begin position="124"/>
        <end position="144"/>
    </location>
</feature>
<proteinExistence type="predicted"/>
<dbReference type="GO" id="GO:0016758">
    <property type="term" value="F:hexosyltransferase activity"/>
    <property type="evidence" value="ECO:0007669"/>
    <property type="project" value="InterPro"/>
</dbReference>
<dbReference type="GO" id="GO:1901137">
    <property type="term" value="P:carbohydrate derivative biosynthetic process"/>
    <property type="evidence" value="ECO:0007669"/>
    <property type="project" value="UniProtKB-ARBA"/>
</dbReference>
<gene>
    <name evidence="6" type="ORF">COT49_02285</name>
</gene>
<evidence type="ECO:0008006" key="8">
    <source>
        <dbReference type="Google" id="ProtNLM"/>
    </source>
</evidence>
<evidence type="ECO:0000256" key="1">
    <source>
        <dbReference type="ARBA" id="ARBA00022676"/>
    </source>
</evidence>
<evidence type="ECO:0000259" key="4">
    <source>
        <dbReference type="Pfam" id="PF03033"/>
    </source>
</evidence>
<dbReference type="InterPro" id="IPR004276">
    <property type="entry name" value="GlycoTrans_28_N"/>
</dbReference>
<evidence type="ECO:0000256" key="2">
    <source>
        <dbReference type="ARBA" id="ARBA00022679"/>
    </source>
</evidence>
<dbReference type="CDD" id="cd03785">
    <property type="entry name" value="GT28_MurG"/>
    <property type="match status" value="1"/>
</dbReference>
<evidence type="ECO:0000256" key="3">
    <source>
        <dbReference type="SAM" id="Phobius"/>
    </source>
</evidence>
<organism evidence="6 7">
    <name type="scientific">candidate division WWE3 bacterium CG08_land_8_20_14_0_20_40_13</name>
    <dbReference type="NCBI Taxonomy" id="1975084"/>
    <lineage>
        <taxon>Bacteria</taxon>
        <taxon>Katanobacteria</taxon>
    </lineage>
</organism>
<keyword evidence="2" id="KW-0808">Transferase</keyword>
<dbReference type="SUPFAM" id="SSF53756">
    <property type="entry name" value="UDP-Glycosyltransferase/glycogen phosphorylase"/>
    <property type="match status" value="1"/>
</dbReference>
<sequence length="380" mass="43514">MELILKTQKAHAFWVFFSLICYTFIMKTIIFCGGHHNSSIPLAKKFKNDGCNIVYVGHKVTQKRNRELSSEYKEVTALGFSFINFVSPKFYKNNNPLKYLYLFGSLTWSFLILIKYRPCILVSFGGYLAVPLCLAAKILGIKIVTHEQTVTMGMANRVIAKVADIIFLSWLPKITSPKYQYVGLPLREEILSIKPRGNSREFKTVFITGGKQASHAFNQFVFDNIDNLLKVKDFRIIHQTAKNSQNDDYQKAQSFMEKYGQSKYWAFDYAFGDTYKKVLSTADFLLSRSGAHITYELCYLKIPAILVPLSWVSQNEQEENAKKAVEFFPCVILNEVLLTIDGFKKSVDDLVKVCSKKKTYGNVPLDATEKMYLEISKLIQ</sequence>
<keyword evidence="3" id="KW-0472">Membrane</keyword>
<evidence type="ECO:0000313" key="6">
    <source>
        <dbReference type="EMBL" id="PIS23008.1"/>
    </source>
</evidence>
<dbReference type="AlphaFoldDB" id="A0A2H0XFW0"/>
<dbReference type="Proteomes" id="UP000230340">
    <property type="component" value="Unassembled WGS sequence"/>
</dbReference>
<dbReference type="PANTHER" id="PTHR21015:SF22">
    <property type="entry name" value="GLYCOSYLTRANSFERASE"/>
    <property type="match status" value="1"/>
</dbReference>